<keyword evidence="4" id="KW-0808">Transferase</keyword>
<accession>A0A7N6AA72</accession>
<dbReference type="SMART" id="SM00145">
    <property type="entry name" value="PI3Ka"/>
    <property type="match status" value="1"/>
</dbReference>
<dbReference type="InterPro" id="IPR029071">
    <property type="entry name" value="Ubiquitin-like_domsf"/>
</dbReference>
<feature type="domain" description="PI3K/PI4K catalytic" evidence="9">
    <location>
        <begin position="701"/>
        <end position="982"/>
    </location>
</feature>
<dbReference type="GO" id="GO:0043491">
    <property type="term" value="P:phosphatidylinositol 3-kinase/protein kinase B signal transduction"/>
    <property type="evidence" value="ECO:0007669"/>
    <property type="project" value="TreeGrafter"/>
</dbReference>
<dbReference type="InterPro" id="IPR018936">
    <property type="entry name" value="PI3/4_kinase_CS"/>
</dbReference>
<dbReference type="SUPFAM" id="SSF48371">
    <property type="entry name" value="ARM repeat"/>
    <property type="match status" value="1"/>
</dbReference>
<dbReference type="GO" id="GO:0048015">
    <property type="term" value="P:phosphatidylinositol-mediated signaling"/>
    <property type="evidence" value="ECO:0007669"/>
    <property type="project" value="TreeGrafter"/>
</dbReference>
<dbReference type="CDD" id="cd00872">
    <property type="entry name" value="PI3Ka_I"/>
    <property type="match status" value="1"/>
</dbReference>
<keyword evidence="7" id="KW-0067">ATP-binding</keyword>
<dbReference type="InterPro" id="IPR003113">
    <property type="entry name" value="PI3K_ABD"/>
</dbReference>
<dbReference type="Pfam" id="PF00792">
    <property type="entry name" value="PI3K_C2"/>
    <property type="match status" value="1"/>
</dbReference>
<dbReference type="PANTHER" id="PTHR10048">
    <property type="entry name" value="PHOSPHATIDYLINOSITOL KINASE"/>
    <property type="match status" value="1"/>
</dbReference>
<evidence type="ECO:0000256" key="2">
    <source>
        <dbReference type="ARBA" id="ARBA00006209"/>
    </source>
</evidence>
<sequence>MPPGKYGMQGEWEKEGDHEIMMDFLLPTGIFLKFPVSRNDTIKTIKRMVWKNARSEALFTALGDPDAYVFTCINHTAEREELEEESRRISDVQPFMCVLRLVAREGDRVEKLTNAQISLLIGKGLHEFEVQKNHEVNEFRTKMRVFCEEKQGCSGKSDQVLCYDEATVEQHKHFMLQQDPQDPPLVLMRSALKKKATVFRSVRQEPEDYTLQVNGRWEFIYGNHPLCQFKYIFSCLRNGQNPHLIMVHHSTISKYQEEQGRMCNQVYKSCSLSRPPPLPLKKVRGQRTSACVFPLQLVVQAGLFHGSELLCKVVTSSEVTVCSEPLWDQKLEFDINVADLPRMGRLCFALYAVIEKAKKPRGTKKKNKKADCPIAWVNTMVFDYKDQLKTGEFLLTLTQIDLLNPMGTVERNPNVDSAAGLLIRFANIRPYPLYYPPLDKVLVLKTLYQSLKCLFVLLCQKQTKSFVKLKEIMDNKNYTEFFEDEKELLWKLRAEVRSSYPESLSKLLLITKWNKREDVVQMVSLLRNWPDLPAIHALELLDYSFPDPAVRSFTIRCLRNLSDDELLQYLIQLVQVLKYESYLDCDLTTFLLERALSNRRIGHFLFWHLRSEIHVASVSLRFGLILEAYCRGNIHHIRLLTKQNEALAKMKSLSDFVKSGSQKMTVEDLKLCIRQESYLEALSDLLSPLNPSIILSGIWLVADKCRFMDSKMKPLWLMYKNPGTQGDMVGIIFKNGDDLRQDMLTIQMIQLMENLWKKEGLDLRMIPYGCLSTGNKTGLIEVVKNSDTIANIQRNCSNSAATAAFNKDALLNWLKSKNPGDKLDQAIEVFTLSCAGYCVATYVLGIGDRHNDNIMIRETGQLFHIDFGHFLGNFKRKLGINRERVPFILTYDFVHVIQQGRTNNSEKFERFREYCERAYKILCRNGTLFVNLFAMMKAAGLPELTSFKDIQYLKDSLCLGKSDDEALKNFKVKFNEALRESWKTKVNWMMHSLAKDNRP</sequence>
<dbReference type="InterPro" id="IPR016024">
    <property type="entry name" value="ARM-type_fold"/>
</dbReference>
<dbReference type="InterPro" id="IPR036940">
    <property type="entry name" value="PI3/4_kinase_cat_sf"/>
</dbReference>
<reference evidence="14" key="1">
    <citation type="submission" date="2021-04" db="EMBL/GenBank/DDBJ databases">
        <authorList>
            <consortium name="Wellcome Sanger Institute Data Sharing"/>
        </authorList>
    </citation>
    <scope>NUCLEOTIDE SEQUENCE [LARGE SCALE GENOMIC DNA]</scope>
</reference>
<dbReference type="PROSITE" id="PS00916">
    <property type="entry name" value="PI3_4_KINASE_2"/>
    <property type="match status" value="1"/>
</dbReference>
<dbReference type="GO" id="GO:0046934">
    <property type="term" value="F:1-phosphatidylinositol-4,5-bisphosphate 3-kinase activity"/>
    <property type="evidence" value="ECO:0007669"/>
    <property type="project" value="UniProtKB-EC"/>
</dbReference>
<dbReference type="Gene3D" id="1.10.1070.11">
    <property type="entry name" value="Phosphatidylinositol 3-/4-kinase, catalytic domain"/>
    <property type="match status" value="1"/>
</dbReference>
<feature type="domain" description="C2 PI3K-type" evidence="13">
    <location>
        <begin position="272"/>
        <end position="426"/>
    </location>
</feature>
<reference evidence="14" key="2">
    <citation type="submission" date="2025-08" db="UniProtKB">
        <authorList>
            <consortium name="Ensembl"/>
        </authorList>
    </citation>
    <scope>IDENTIFICATION</scope>
</reference>
<dbReference type="GeneTree" id="ENSGT00940000159079"/>
<protein>
    <recommendedName>
        <fullName evidence="3">phosphatidylinositol-4,5-bisphosphate 3-kinase</fullName>
        <ecNumber evidence="3">2.7.1.153</ecNumber>
    </recommendedName>
</protein>
<dbReference type="SMART" id="SM00142">
    <property type="entry name" value="PI3K_C2"/>
    <property type="match status" value="1"/>
</dbReference>
<dbReference type="EC" id="2.7.1.153" evidence="3"/>
<evidence type="ECO:0000256" key="8">
    <source>
        <dbReference type="ARBA" id="ARBA00023981"/>
    </source>
</evidence>
<evidence type="ECO:0000313" key="14">
    <source>
        <dbReference type="Ensembl" id="ENSATEP00000044380.1"/>
    </source>
</evidence>
<name>A0A7N6AA72_ANATE</name>
<reference evidence="14" key="3">
    <citation type="submission" date="2025-09" db="UniProtKB">
        <authorList>
            <consortium name="Ensembl"/>
        </authorList>
    </citation>
    <scope>IDENTIFICATION</scope>
</reference>
<feature type="domain" description="PI3K-ABD" evidence="10">
    <location>
        <begin position="16"/>
        <end position="105"/>
    </location>
</feature>
<comment type="similarity">
    <text evidence="2">Belongs to the PI3/PI4-kinase family. Type III PI4K subfamily.</text>
</comment>
<dbReference type="PANTHER" id="PTHR10048:SF35">
    <property type="entry name" value="PHOSPHATIDYLINOSITOL 4,5-BISPHOSPHATE 3-KINASE CATALYTIC SUBUNIT DELTA ISOFORM"/>
    <property type="match status" value="1"/>
</dbReference>
<evidence type="ECO:0000256" key="5">
    <source>
        <dbReference type="ARBA" id="ARBA00022741"/>
    </source>
</evidence>
<dbReference type="SUPFAM" id="SSF54236">
    <property type="entry name" value="Ubiquitin-like"/>
    <property type="match status" value="1"/>
</dbReference>
<dbReference type="Gene3D" id="1.25.40.70">
    <property type="entry name" value="Phosphatidylinositol 3-kinase, accessory domain (PIK)"/>
    <property type="match status" value="1"/>
</dbReference>
<dbReference type="AlphaFoldDB" id="A0A7N6AA72"/>
<comment type="catalytic activity">
    <reaction evidence="8">
        <text>a 1,2-diacyl-sn-glycero-3-phospho-(1D-myo-inositol-4,5-bisphosphate) + ATP = a 1,2-diacyl-sn-glycero-3-phospho-(1D-myo-inositol-3,4,5-trisphosphate) + ADP + H(+)</text>
        <dbReference type="Rhea" id="RHEA:21292"/>
        <dbReference type="ChEBI" id="CHEBI:15378"/>
        <dbReference type="ChEBI" id="CHEBI:30616"/>
        <dbReference type="ChEBI" id="CHEBI:57836"/>
        <dbReference type="ChEBI" id="CHEBI:58456"/>
        <dbReference type="ChEBI" id="CHEBI:456216"/>
        <dbReference type="EC" id="2.7.1.153"/>
    </reaction>
    <physiologicalReaction direction="left-to-right" evidence="8">
        <dbReference type="Rhea" id="RHEA:21293"/>
    </physiologicalReaction>
</comment>
<dbReference type="SUPFAM" id="SSF56112">
    <property type="entry name" value="Protein kinase-like (PK-like)"/>
    <property type="match status" value="1"/>
</dbReference>
<feature type="domain" description="PIK helical" evidence="11">
    <location>
        <begin position="455"/>
        <end position="632"/>
    </location>
</feature>
<keyword evidence="5" id="KW-0547">Nucleotide-binding</keyword>
<dbReference type="GO" id="GO:0035005">
    <property type="term" value="F:1-phosphatidylinositol-4-phosphate 3-kinase activity"/>
    <property type="evidence" value="ECO:0007669"/>
    <property type="project" value="TreeGrafter"/>
</dbReference>
<evidence type="ECO:0000259" key="10">
    <source>
        <dbReference type="PROSITE" id="PS51544"/>
    </source>
</evidence>
<proteinExistence type="inferred from homology"/>
<dbReference type="SMART" id="SM00146">
    <property type="entry name" value="PI3Kc"/>
    <property type="match status" value="1"/>
</dbReference>
<dbReference type="PROSITE" id="PS00915">
    <property type="entry name" value="PI3_4_KINASE_1"/>
    <property type="match status" value="1"/>
</dbReference>
<dbReference type="InterPro" id="IPR002420">
    <property type="entry name" value="PI3K-type_C2_dom"/>
</dbReference>
<dbReference type="GO" id="GO:0016303">
    <property type="term" value="F:1-phosphatidylinositol-3-kinase activity"/>
    <property type="evidence" value="ECO:0007669"/>
    <property type="project" value="TreeGrafter"/>
</dbReference>
<dbReference type="FunFam" id="1.10.1070.11:FF:000001">
    <property type="entry name" value="Phosphatidylinositol 4,5-bisphosphate 3-kinase catalytic subunit"/>
    <property type="match status" value="1"/>
</dbReference>
<evidence type="ECO:0000256" key="1">
    <source>
        <dbReference type="ARBA" id="ARBA00004805"/>
    </source>
</evidence>
<evidence type="ECO:0000259" key="9">
    <source>
        <dbReference type="PROSITE" id="PS50290"/>
    </source>
</evidence>
<evidence type="ECO:0000256" key="7">
    <source>
        <dbReference type="ARBA" id="ARBA00022840"/>
    </source>
</evidence>
<dbReference type="Pfam" id="PF00613">
    <property type="entry name" value="PI3Ka"/>
    <property type="match status" value="1"/>
</dbReference>
<dbReference type="InterPro" id="IPR000403">
    <property type="entry name" value="PI3/4_kinase_cat_dom"/>
</dbReference>
<dbReference type="PROSITE" id="PS51545">
    <property type="entry name" value="PIK_HELICAL"/>
    <property type="match status" value="1"/>
</dbReference>
<dbReference type="Gene3D" id="3.10.20.770">
    <property type="match status" value="2"/>
</dbReference>
<dbReference type="FunFam" id="2.60.40.150:FF:000046">
    <property type="entry name" value="Phosphatidylinositol 4,5-bisphosphate 3-kinase catalytic subunit"/>
    <property type="match status" value="1"/>
</dbReference>
<feature type="domain" description="PI3K-RBD" evidence="12">
    <location>
        <begin position="155"/>
        <end position="248"/>
    </location>
</feature>
<dbReference type="GO" id="GO:0016477">
    <property type="term" value="P:cell migration"/>
    <property type="evidence" value="ECO:0007669"/>
    <property type="project" value="TreeGrafter"/>
</dbReference>
<dbReference type="Pfam" id="PF00454">
    <property type="entry name" value="PI3_PI4_kinase"/>
    <property type="match status" value="1"/>
</dbReference>
<dbReference type="InterPro" id="IPR001263">
    <property type="entry name" value="PI3K_accessory_dom"/>
</dbReference>
<evidence type="ECO:0000256" key="3">
    <source>
        <dbReference type="ARBA" id="ARBA00012010"/>
    </source>
</evidence>
<dbReference type="PROSITE" id="PS50290">
    <property type="entry name" value="PI3_4_KINASE_3"/>
    <property type="match status" value="1"/>
</dbReference>
<dbReference type="Pfam" id="PF00794">
    <property type="entry name" value="PI3K_rbd"/>
    <property type="match status" value="1"/>
</dbReference>
<dbReference type="InterPro" id="IPR011009">
    <property type="entry name" value="Kinase-like_dom_sf"/>
</dbReference>
<dbReference type="InterPro" id="IPR000341">
    <property type="entry name" value="PI3K_Ras-bd_dom"/>
</dbReference>
<dbReference type="UniPathway" id="UPA00220"/>
<dbReference type="SUPFAM" id="SSF49562">
    <property type="entry name" value="C2 domain (Calcium/lipid-binding domain, CaLB)"/>
    <property type="match status" value="1"/>
</dbReference>
<keyword evidence="6" id="KW-0418">Kinase</keyword>
<dbReference type="Ensembl" id="ENSATET00000048284.2">
    <property type="protein sequence ID" value="ENSATEP00000044380.1"/>
    <property type="gene ID" value="ENSATEG00000018121.3"/>
</dbReference>
<organism evidence="14 15">
    <name type="scientific">Anabas testudineus</name>
    <name type="common">Climbing perch</name>
    <name type="synonym">Anthias testudineus</name>
    <dbReference type="NCBI Taxonomy" id="64144"/>
    <lineage>
        <taxon>Eukaryota</taxon>
        <taxon>Metazoa</taxon>
        <taxon>Chordata</taxon>
        <taxon>Craniata</taxon>
        <taxon>Vertebrata</taxon>
        <taxon>Euteleostomi</taxon>
        <taxon>Actinopterygii</taxon>
        <taxon>Neopterygii</taxon>
        <taxon>Teleostei</taxon>
        <taxon>Neoteleostei</taxon>
        <taxon>Acanthomorphata</taxon>
        <taxon>Anabantaria</taxon>
        <taxon>Anabantiformes</taxon>
        <taxon>Anabantoidei</taxon>
        <taxon>Anabantidae</taxon>
        <taxon>Anabas</taxon>
    </lineage>
</organism>
<dbReference type="PROSITE" id="PS51547">
    <property type="entry name" value="C2_PI3K"/>
    <property type="match status" value="1"/>
</dbReference>
<keyword evidence="15" id="KW-1185">Reference proteome</keyword>
<dbReference type="SMART" id="SM00144">
    <property type="entry name" value="PI3K_rbd"/>
    <property type="match status" value="1"/>
</dbReference>
<evidence type="ECO:0000259" key="13">
    <source>
        <dbReference type="PROSITE" id="PS51547"/>
    </source>
</evidence>
<comment type="pathway">
    <text evidence="1">Phospholipid metabolism; phosphatidylinositol phosphate biosynthesis.</text>
</comment>
<evidence type="ECO:0000256" key="4">
    <source>
        <dbReference type="ARBA" id="ARBA00022679"/>
    </source>
</evidence>
<evidence type="ECO:0000256" key="6">
    <source>
        <dbReference type="ARBA" id="ARBA00022777"/>
    </source>
</evidence>
<dbReference type="GO" id="GO:0005886">
    <property type="term" value="C:plasma membrane"/>
    <property type="evidence" value="ECO:0007669"/>
    <property type="project" value="TreeGrafter"/>
</dbReference>
<evidence type="ECO:0000259" key="12">
    <source>
        <dbReference type="PROSITE" id="PS51546"/>
    </source>
</evidence>
<dbReference type="Proteomes" id="UP000265040">
    <property type="component" value="Chromosome 7"/>
</dbReference>
<dbReference type="GO" id="GO:0005737">
    <property type="term" value="C:cytoplasm"/>
    <property type="evidence" value="ECO:0007669"/>
    <property type="project" value="TreeGrafter"/>
</dbReference>
<dbReference type="Pfam" id="PF02192">
    <property type="entry name" value="PI3K_p85B"/>
    <property type="match status" value="1"/>
</dbReference>
<dbReference type="Gene3D" id="2.60.40.150">
    <property type="entry name" value="C2 domain"/>
    <property type="match status" value="1"/>
</dbReference>
<dbReference type="GO" id="GO:0005942">
    <property type="term" value="C:phosphatidylinositol 3-kinase complex"/>
    <property type="evidence" value="ECO:0007669"/>
    <property type="project" value="TreeGrafter"/>
</dbReference>
<dbReference type="PROSITE" id="PS51546">
    <property type="entry name" value="PI3K_RBD"/>
    <property type="match status" value="1"/>
</dbReference>
<gene>
    <name evidence="14" type="primary">PIK3CD</name>
</gene>
<dbReference type="InterPro" id="IPR035892">
    <property type="entry name" value="C2_domain_sf"/>
</dbReference>
<dbReference type="GO" id="GO:0005524">
    <property type="term" value="F:ATP binding"/>
    <property type="evidence" value="ECO:0007669"/>
    <property type="project" value="UniProtKB-KW"/>
</dbReference>
<dbReference type="Gene3D" id="3.30.1010.10">
    <property type="entry name" value="Phosphatidylinositol 3-kinase Catalytic Subunit, Chain A, domain 4"/>
    <property type="match status" value="1"/>
</dbReference>
<evidence type="ECO:0000313" key="15">
    <source>
        <dbReference type="Proteomes" id="UP000265040"/>
    </source>
</evidence>
<evidence type="ECO:0000259" key="11">
    <source>
        <dbReference type="PROSITE" id="PS51545"/>
    </source>
</evidence>
<dbReference type="SMART" id="SM00143">
    <property type="entry name" value="PI3K_p85B"/>
    <property type="match status" value="1"/>
</dbReference>
<dbReference type="InterPro" id="IPR015433">
    <property type="entry name" value="PI3/4_kinase"/>
</dbReference>
<dbReference type="PROSITE" id="PS51544">
    <property type="entry name" value="PI3K_ABD"/>
    <property type="match status" value="1"/>
</dbReference>
<dbReference type="InterPro" id="IPR042236">
    <property type="entry name" value="PI3K_accessory_sf"/>
</dbReference>